<dbReference type="NCBIfam" id="TIGR00069">
    <property type="entry name" value="hisD"/>
    <property type="match status" value="1"/>
</dbReference>
<evidence type="ECO:0000256" key="8">
    <source>
        <dbReference type="ARBA" id="ARBA00023002"/>
    </source>
</evidence>
<dbReference type="FunFam" id="3.40.50.1980:FF:000001">
    <property type="entry name" value="Histidinol dehydrogenase"/>
    <property type="match status" value="1"/>
</dbReference>
<dbReference type="InterPro" id="IPR001692">
    <property type="entry name" value="Histidinol_DH_CS"/>
</dbReference>
<dbReference type="PANTHER" id="PTHR21256:SF2">
    <property type="entry name" value="HISTIDINE BIOSYNTHESIS TRIFUNCTIONAL PROTEIN"/>
    <property type="match status" value="1"/>
</dbReference>
<evidence type="ECO:0000256" key="13">
    <source>
        <dbReference type="PIRNR" id="PIRNR000099"/>
    </source>
</evidence>
<keyword evidence="10 12" id="KW-0368">Histidine biosynthesis</keyword>
<evidence type="ECO:0000256" key="3">
    <source>
        <dbReference type="ARBA" id="ARBA00010178"/>
    </source>
</evidence>
<evidence type="ECO:0000256" key="15">
    <source>
        <dbReference type="PIRSR" id="PIRSR000099-2"/>
    </source>
</evidence>
<dbReference type="FunFam" id="1.20.5.1300:FF:000002">
    <property type="entry name" value="Histidinol dehydrogenase, chloroplastic"/>
    <property type="match status" value="1"/>
</dbReference>
<evidence type="ECO:0000256" key="2">
    <source>
        <dbReference type="ARBA" id="ARBA00004940"/>
    </source>
</evidence>
<dbReference type="SUPFAM" id="SSF53720">
    <property type="entry name" value="ALDH-like"/>
    <property type="match status" value="1"/>
</dbReference>
<gene>
    <name evidence="12 19" type="primary">hisD</name>
    <name evidence="19" type="ORF">H2C83_13040</name>
</gene>
<dbReference type="GO" id="GO:0008270">
    <property type="term" value="F:zinc ion binding"/>
    <property type="evidence" value="ECO:0007669"/>
    <property type="project" value="UniProtKB-UniRule"/>
</dbReference>
<dbReference type="GO" id="GO:0005829">
    <property type="term" value="C:cytosol"/>
    <property type="evidence" value="ECO:0007669"/>
    <property type="project" value="TreeGrafter"/>
</dbReference>
<evidence type="ECO:0000313" key="20">
    <source>
        <dbReference type="Proteomes" id="UP000538292"/>
    </source>
</evidence>
<feature type="binding site" evidence="12 16">
    <location>
        <position position="412"/>
    </location>
    <ligand>
        <name>substrate</name>
    </ligand>
</feature>
<evidence type="ECO:0000256" key="9">
    <source>
        <dbReference type="ARBA" id="ARBA00023027"/>
    </source>
</evidence>
<evidence type="ECO:0000256" key="10">
    <source>
        <dbReference type="ARBA" id="ARBA00023102"/>
    </source>
</evidence>
<feature type="binding site" evidence="12 15">
    <location>
        <position position="183"/>
    </location>
    <ligand>
        <name>NAD(+)</name>
        <dbReference type="ChEBI" id="CHEBI:57540"/>
    </ligand>
</feature>
<feature type="binding site" evidence="12 17">
    <location>
        <position position="251"/>
    </location>
    <ligand>
        <name>Zn(2+)</name>
        <dbReference type="ChEBI" id="CHEBI:29105"/>
    </ligand>
</feature>
<proteinExistence type="inferred from homology"/>
<accession>A0A7W1XUB1</accession>
<comment type="catalytic activity">
    <reaction evidence="11 12">
        <text>L-histidinol + 2 NAD(+) + H2O = L-histidine + 2 NADH + 3 H(+)</text>
        <dbReference type="Rhea" id="RHEA:20641"/>
        <dbReference type="ChEBI" id="CHEBI:15377"/>
        <dbReference type="ChEBI" id="CHEBI:15378"/>
        <dbReference type="ChEBI" id="CHEBI:57540"/>
        <dbReference type="ChEBI" id="CHEBI:57595"/>
        <dbReference type="ChEBI" id="CHEBI:57699"/>
        <dbReference type="ChEBI" id="CHEBI:57945"/>
        <dbReference type="EC" id="1.1.1.23"/>
    </reaction>
</comment>
<feature type="binding site" evidence="12 16">
    <location>
        <position position="407"/>
    </location>
    <ligand>
        <name>substrate</name>
    </ligand>
</feature>
<dbReference type="InterPro" id="IPR022695">
    <property type="entry name" value="Histidinol_DH_monofunct"/>
</dbReference>
<dbReference type="EC" id="1.1.1.23" evidence="4 12"/>
<keyword evidence="9 12" id="KW-0520">NAD</keyword>
<feature type="binding site" evidence="12 17">
    <location>
        <position position="254"/>
    </location>
    <ligand>
        <name>Zn(2+)</name>
        <dbReference type="ChEBI" id="CHEBI:29105"/>
    </ligand>
</feature>
<evidence type="ECO:0000256" key="6">
    <source>
        <dbReference type="ARBA" id="ARBA00022723"/>
    </source>
</evidence>
<dbReference type="Proteomes" id="UP000538292">
    <property type="component" value="Unassembled WGS sequence"/>
</dbReference>
<feature type="binding site" evidence="12 17">
    <location>
        <position position="353"/>
    </location>
    <ligand>
        <name>Zn(2+)</name>
        <dbReference type="ChEBI" id="CHEBI:29105"/>
    </ligand>
</feature>
<feature type="binding site" evidence="12 16">
    <location>
        <position position="353"/>
    </location>
    <ligand>
        <name>substrate</name>
    </ligand>
</feature>
<keyword evidence="5 12" id="KW-0028">Amino-acid biosynthesis</keyword>
<evidence type="ECO:0000256" key="1">
    <source>
        <dbReference type="ARBA" id="ARBA00003850"/>
    </source>
</evidence>
<comment type="caution">
    <text evidence="19">The sequence shown here is derived from an EMBL/GenBank/DDBJ whole genome shotgun (WGS) entry which is preliminary data.</text>
</comment>
<dbReference type="Pfam" id="PF00815">
    <property type="entry name" value="Histidinol_dh"/>
    <property type="match status" value="1"/>
</dbReference>
<dbReference type="EMBL" id="JACEOL010000043">
    <property type="protein sequence ID" value="MBA4603227.1"/>
    <property type="molecule type" value="Genomic_DNA"/>
</dbReference>
<dbReference type="GO" id="GO:0000105">
    <property type="term" value="P:L-histidine biosynthetic process"/>
    <property type="evidence" value="ECO:0007669"/>
    <property type="project" value="UniProtKB-UniRule"/>
</dbReference>
<protein>
    <recommendedName>
        <fullName evidence="4 12">Histidinol dehydrogenase</fullName>
        <shortName evidence="12">HDH</shortName>
        <ecNumber evidence="4 12">1.1.1.23</ecNumber>
    </recommendedName>
</protein>
<keyword evidence="7 12" id="KW-0862">Zinc</keyword>
<evidence type="ECO:0000256" key="4">
    <source>
        <dbReference type="ARBA" id="ARBA00012965"/>
    </source>
</evidence>
<evidence type="ECO:0000256" key="14">
    <source>
        <dbReference type="PIRSR" id="PIRSR000099-1"/>
    </source>
</evidence>
<feature type="binding site" evidence="12 16">
    <location>
        <position position="229"/>
    </location>
    <ligand>
        <name>substrate</name>
    </ligand>
</feature>
<name>A0A7W1XUB1_9BACL</name>
<sequence length="427" mass="46095">MIRIVSKEELDTRRKVERGTKQQLETVQEIIRLVKQEGDSALRTLTSKFDGADLQNFEVSGKEMAAAQTRVDQTVIHALTKAASRIRQFHERQRQQSWFITEADGTILGQKVLPLERVGVYVPGGKAAYPSSVLMNVIPAKVAGVEEVIMVTPPLPGGDVYAPTLAAARIAGVDRVYKVGGAQAIAALAYGTESIPRVDKIVGPGNIYVALAKQAVFGQVDIDSIAGPSEIVVIADASADPVHVAADLLSQAEHDSRASAVCITPSRILAGQVAEEVAVQCARLPRRKIAEASLENYGAICVVKDLDEAFSVANRLAPEHLELMVSDPWKWLAEVKHAGAVFLGMHSPEAVGDYWAGPNHVLPTSGTARFFSPLNIDHFVKKTSIIFYSEDALQRDGENVIAMAEAEGLTAHAESVRVRLNKKRAGE</sequence>
<dbReference type="UniPathway" id="UPA00031">
    <property type="reaction ID" value="UER00014"/>
</dbReference>
<comment type="similarity">
    <text evidence="3 12 13 18">Belongs to the histidinol dehydrogenase family.</text>
</comment>
<feature type="active site" description="Proton acceptor" evidence="12 14">
    <location>
        <position position="319"/>
    </location>
</feature>
<keyword evidence="8 12" id="KW-0560">Oxidoreductase</keyword>
<dbReference type="CDD" id="cd06572">
    <property type="entry name" value="Histidinol_dh"/>
    <property type="match status" value="1"/>
</dbReference>
<reference evidence="19 20" key="1">
    <citation type="submission" date="2020-07" db="EMBL/GenBank/DDBJ databases">
        <title>Thermoactinomyces phylogeny.</title>
        <authorList>
            <person name="Dunlap C."/>
        </authorList>
    </citation>
    <scope>NUCLEOTIDE SEQUENCE [LARGE SCALE GENOMIC DNA]</scope>
    <source>
        <strain evidence="19 20">AMNI-1</strain>
    </source>
</reference>
<dbReference type="AlphaFoldDB" id="A0A7W1XUB1"/>
<evidence type="ECO:0000256" key="7">
    <source>
        <dbReference type="ARBA" id="ARBA00022833"/>
    </source>
</evidence>
<keyword evidence="20" id="KW-1185">Reference proteome</keyword>
<dbReference type="InterPro" id="IPR012131">
    <property type="entry name" value="Hstdl_DH"/>
</dbReference>
<feature type="binding site" evidence="12 15">
    <location>
        <position position="121"/>
    </location>
    <ligand>
        <name>NAD(+)</name>
        <dbReference type="ChEBI" id="CHEBI:57540"/>
    </ligand>
</feature>
<evidence type="ECO:0000313" key="19">
    <source>
        <dbReference type="EMBL" id="MBA4603227.1"/>
    </source>
</evidence>
<dbReference type="InterPro" id="IPR016161">
    <property type="entry name" value="Ald_DH/histidinol_DH"/>
</dbReference>
<keyword evidence="6 12" id="KW-0479">Metal-binding</keyword>
<dbReference type="GO" id="GO:0004399">
    <property type="term" value="F:histidinol dehydrogenase activity"/>
    <property type="evidence" value="ECO:0007669"/>
    <property type="project" value="UniProtKB-UniRule"/>
</dbReference>
<evidence type="ECO:0000256" key="12">
    <source>
        <dbReference type="HAMAP-Rule" id="MF_01024"/>
    </source>
</evidence>
<dbReference type="FunFam" id="3.40.50.1980:FF:000026">
    <property type="entry name" value="Histidinol dehydrogenase"/>
    <property type="match status" value="1"/>
</dbReference>
<comment type="function">
    <text evidence="1 12">Catalyzes the sequential NAD-dependent oxidations of L-histidinol to L-histidinaldehyde and then to L-histidine.</text>
</comment>
<evidence type="ECO:0000256" key="18">
    <source>
        <dbReference type="RuleBase" id="RU004175"/>
    </source>
</evidence>
<evidence type="ECO:0000256" key="16">
    <source>
        <dbReference type="PIRSR" id="PIRSR000099-3"/>
    </source>
</evidence>
<dbReference type="PROSITE" id="PS00611">
    <property type="entry name" value="HISOL_DEHYDROGENASE"/>
    <property type="match status" value="1"/>
</dbReference>
<dbReference type="Gene3D" id="3.40.50.1980">
    <property type="entry name" value="Nitrogenase molybdenum iron protein domain"/>
    <property type="match status" value="2"/>
</dbReference>
<evidence type="ECO:0000256" key="11">
    <source>
        <dbReference type="ARBA" id="ARBA00049489"/>
    </source>
</evidence>
<dbReference type="PIRSF" id="PIRSF000099">
    <property type="entry name" value="Histidinol_dh"/>
    <property type="match status" value="1"/>
</dbReference>
<feature type="binding site" evidence="12 16">
    <location>
        <position position="320"/>
    </location>
    <ligand>
        <name>substrate</name>
    </ligand>
</feature>
<feature type="binding site" evidence="12 16">
    <location>
        <position position="254"/>
    </location>
    <ligand>
        <name>substrate</name>
    </ligand>
</feature>
<dbReference type="PANTHER" id="PTHR21256">
    <property type="entry name" value="HISTIDINOL DEHYDROGENASE HDH"/>
    <property type="match status" value="1"/>
</dbReference>
<feature type="binding site" evidence="12 15">
    <location>
        <position position="206"/>
    </location>
    <ligand>
        <name>NAD(+)</name>
        <dbReference type="ChEBI" id="CHEBI:57540"/>
    </ligand>
</feature>
<dbReference type="GO" id="GO:0051287">
    <property type="term" value="F:NAD binding"/>
    <property type="evidence" value="ECO:0007669"/>
    <property type="project" value="InterPro"/>
</dbReference>
<feature type="active site" description="Proton acceptor" evidence="12 14">
    <location>
        <position position="320"/>
    </location>
</feature>
<evidence type="ECO:0000256" key="17">
    <source>
        <dbReference type="PIRSR" id="PIRSR000099-4"/>
    </source>
</evidence>
<organism evidence="19 20">
    <name type="scientific">Thermoactinomyces mirandus</name>
    <dbReference type="NCBI Taxonomy" id="2756294"/>
    <lineage>
        <taxon>Bacteria</taxon>
        <taxon>Bacillati</taxon>
        <taxon>Bacillota</taxon>
        <taxon>Bacilli</taxon>
        <taxon>Bacillales</taxon>
        <taxon>Thermoactinomycetaceae</taxon>
        <taxon>Thermoactinomyces</taxon>
    </lineage>
</organism>
<dbReference type="PRINTS" id="PR00083">
    <property type="entry name" value="HOLDHDRGNASE"/>
</dbReference>
<dbReference type="HAMAP" id="MF_01024">
    <property type="entry name" value="HisD"/>
    <property type="match status" value="1"/>
</dbReference>
<dbReference type="Gene3D" id="1.20.5.1300">
    <property type="match status" value="1"/>
</dbReference>
<evidence type="ECO:0000256" key="5">
    <source>
        <dbReference type="ARBA" id="ARBA00022605"/>
    </source>
</evidence>
<feature type="binding site" evidence="12 16">
    <location>
        <position position="251"/>
    </location>
    <ligand>
        <name>substrate</name>
    </ligand>
</feature>
<comment type="cofactor">
    <cofactor evidence="12 17">
        <name>Zn(2+)</name>
        <dbReference type="ChEBI" id="CHEBI:29105"/>
    </cofactor>
    <text evidence="12 17">Binds 1 zinc ion per subunit.</text>
</comment>
<feature type="binding site" evidence="12 17">
    <location>
        <position position="412"/>
    </location>
    <ligand>
        <name>Zn(2+)</name>
        <dbReference type="ChEBI" id="CHEBI:29105"/>
    </ligand>
</feature>
<comment type="pathway">
    <text evidence="2 12">Amino-acid biosynthesis; L-histidine biosynthesis; L-histidine from 5-phospho-alpha-D-ribose 1-diphosphate: step 9/9.</text>
</comment>